<keyword evidence="2" id="KW-1185">Reference proteome</keyword>
<reference evidence="1 2" key="1">
    <citation type="submission" date="2016-10" db="EMBL/GenBank/DDBJ databases">
        <authorList>
            <person name="de Groot N.N."/>
        </authorList>
    </citation>
    <scope>NUCLEOTIDE SEQUENCE [LARGE SCALE GENOMIC DNA]</scope>
    <source>
        <strain evidence="1 2">DSM 3857</strain>
    </source>
</reference>
<accession>A0A1H8FY47</accession>
<dbReference type="RefSeq" id="WP_091300848.1">
    <property type="nucleotide sequence ID" value="NZ_FOCE01000004.1"/>
</dbReference>
<dbReference type="Proteomes" id="UP000198761">
    <property type="component" value="Unassembled WGS sequence"/>
</dbReference>
<name>A0A1H8FY47_9RHOB</name>
<evidence type="ECO:0000313" key="1">
    <source>
        <dbReference type="EMBL" id="SEN36622.1"/>
    </source>
</evidence>
<dbReference type="EMBL" id="FOCE01000004">
    <property type="protein sequence ID" value="SEN36622.1"/>
    <property type="molecule type" value="Genomic_DNA"/>
</dbReference>
<dbReference type="AlphaFoldDB" id="A0A1H8FY47"/>
<proteinExistence type="predicted"/>
<evidence type="ECO:0000313" key="2">
    <source>
        <dbReference type="Proteomes" id="UP000198761"/>
    </source>
</evidence>
<sequence>MELIVGAKRITPSAIHRIAGGVEATLRGEALISLLDATFHGAGSIEVHGGDLDRRPLDVAAIEMTGGDTRVTLVYAGPAKTLM</sequence>
<organism evidence="1 2">
    <name type="scientific">Gemmobacter aquatilis</name>
    <dbReference type="NCBI Taxonomy" id="933059"/>
    <lineage>
        <taxon>Bacteria</taxon>
        <taxon>Pseudomonadati</taxon>
        <taxon>Pseudomonadota</taxon>
        <taxon>Alphaproteobacteria</taxon>
        <taxon>Rhodobacterales</taxon>
        <taxon>Paracoccaceae</taxon>
        <taxon>Gemmobacter</taxon>
    </lineage>
</organism>
<gene>
    <name evidence="1" type="ORF">SAMN04488103_104299</name>
</gene>
<protein>
    <submittedName>
        <fullName evidence="1">Uncharacterized protein</fullName>
    </submittedName>
</protein>
<dbReference type="OrthoDB" id="7689644at2"/>